<dbReference type="GO" id="GO:0006508">
    <property type="term" value="P:proteolysis"/>
    <property type="evidence" value="ECO:0007669"/>
    <property type="project" value="UniProtKB-KW"/>
</dbReference>
<dbReference type="PANTHER" id="PTHR13604:SF0">
    <property type="entry name" value="ABASIC SITE PROCESSING PROTEIN HMCES"/>
    <property type="match status" value="1"/>
</dbReference>
<dbReference type="InterPro" id="IPR036590">
    <property type="entry name" value="SRAP-like"/>
</dbReference>
<dbReference type="Proteomes" id="UP000614216">
    <property type="component" value="Unassembled WGS sequence"/>
</dbReference>
<dbReference type="GO" id="GO:0016829">
    <property type="term" value="F:lyase activity"/>
    <property type="evidence" value="ECO:0007669"/>
    <property type="project" value="UniProtKB-KW"/>
</dbReference>
<dbReference type="PANTHER" id="PTHR13604">
    <property type="entry name" value="DC12-RELATED"/>
    <property type="match status" value="1"/>
</dbReference>
<comment type="similarity">
    <text evidence="1 8">Belongs to the SOS response-associated peptidase family.</text>
</comment>
<sequence length="231" mass="26124">MGDRYTITADAEVLSERFNIDVPERYKPRYNAAPTQVLPVVTQDSKGLSFFYWGQIPERSKNKTIGAKLILSEKETLAEKVSSHKALLQSRCIIPADGFYDWKRISKKSKIPYRFIFGNDQTISFAGIWEEFEDDEENVVHTFKIITTPANSIVSEVSARMPAVLTPEAEKLWLDSNTPEDKLLELLAPYPSDQMGSYSVSPRISDINNEGESLIKPMAPADQFGNYSLFD</sequence>
<evidence type="ECO:0000256" key="1">
    <source>
        <dbReference type="ARBA" id="ARBA00008136"/>
    </source>
</evidence>
<evidence type="ECO:0000256" key="3">
    <source>
        <dbReference type="ARBA" id="ARBA00022763"/>
    </source>
</evidence>
<organism evidence="9 10">
    <name type="scientific">Fulvivirga marina</name>
    <dbReference type="NCBI Taxonomy" id="2494733"/>
    <lineage>
        <taxon>Bacteria</taxon>
        <taxon>Pseudomonadati</taxon>
        <taxon>Bacteroidota</taxon>
        <taxon>Cytophagia</taxon>
        <taxon>Cytophagales</taxon>
        <taxon>Fulvivirgaceae</taxon>
        <taxon>Fulvivirga</taxon>
    </lineage>
</organism>
<dbReference type="RefSeq" id="WP_202854609.1">
    <property type="nucleotide sequence ID" value="NZ_JAEUGD010000004.1"/>
</dbReference>
<keyword evidence="6" id="KW-0238">DNA-binding</keyword>
<keyword evidence="3" id="KW-0227">DNA damage</keyword>
<keyword evidence="4 8" id="KW-0378">Hydrolase</keyword>
<dbReference type="GO" id="GO:0003697">
    <property type="term" value="F:single-stranded DNA binding"/>
    <property type="evidence" value="ECO:0007669"/>
    <property type="project" value="InterPro"/>
</dbReference>
<evidence type="ECO:0000313" key="10">
    <source>
        <dbReference type="Proteomes" id="UP000614216"/>
    </source>
</evidence>
<reference evidence="9" key="1">
    <citation type="submission" date="2021-01" db="EMBL/GenBank/DDBJ databases">
        <title>Fulvivirga kasyanovii gen. nov., sp nov., a novel member of the phylum Bacteroidetes isolated from seawater in a mussel farm.</title>
        <authorList>
            <person name="Zhao L.-H."/>
            <person name="Wang Z.-J."/>
        </authorList>
    </citation>
    <scope>NUCLEOTIDE SEQUENCE</scope>
    <source>
        <strain evidence="9">29W222</strain>
    </source>
</reference>
<evidence type="ECO:0000256" key="8">
    <source>
        <dbReference type="RuleBase" id="RU364100"/>
    </source>
</evidence>
<dbReference type="EMBL" id="JAEUGD010000004">
    <property type="protein sequence ID" value="MBL6445066.1"/>
    <property type="molecule type" value="Genomic_DNA"/>
</dbReference>
<dbReference type="GO" id="GO:0106300">
    <property type="term" value="P:protein-DNA covalent cross-linking repair"/>
    <property type="evidence" value="ECO:0007669"/>
    <property type="project" value="InterPro"/>
</dbReference>
<keyword evidence="2 8" id="KW-0645">Protease</keyword>
<evidence type="ECO:0000256" key="2">
    <source>
        <dbReference type="ARBA" id="ARBA00022670"/>
    </source>
</evidence>
<name>A0A937KAB8_9BACT</name>
<evidence type="ECO:0000256" key="7">
    <source>
        <dbReference type="ARBA" id="ARBA00023239"/>
    </source>
</evidence>
<proteinExistence type="inferred from homology"/>
<dbReference type="Gene3D" id="3.90.1680.10">
    <property type="entry name" value="SOS response associated peptidase-like"/>
    <property type="match status" value="1"/>
</dbReference>
<keyword evidence="5" id="KW-0190">Covalent protein-DNA linkage</keyword>
<dbReference type="GO" id="GO:0008233">
    <property type="term" value="F:peptidase activity"/>
    <property type="evidence" value="ECO:0007669"/>
    <property type="project" value="UniProtKB-KW"/>
</dbReference>
<accession>A0A937KAB8</accession>
<keyword evidence="10" id="KW-1185">Reference proteome</keyword>
<evidence type="ECO:0000256" key="6">
    <source>
        <dbReference type="ARBA" id="ARBA00023125"/>
    </source>
</evidence>
<evidence type="ECO:0000313" key="9">
    <source>
        <dbReference type="EMBL" id="MBL6445066.1"/>
    </source>
</evidence>
<evidence type="ECO:0000256" key="4">
    <source>
        <dbReference type="ARBA" id="ARBA00022801"/>
    </source>
</evidence>
<dbReference type="InterPro" id="IPR003738">
    <property type="entry name" value="SRAP"/>
</dbReference>
<gene>
    <name evidence="9" type="ORF">JMN32_02025</name>
</gene>
<dbReference type="AlphaFoldDB" id="A0A937KAB8"/>
<protein>
    <recommendedName>
        <fullName evidence="8">Abasic site processing protein</fullName>
        <ecNumber evidence="8">3.4.-.-</ecNumber>
    </recommendedName>
</protein>
<dbReference type="EC" id="3.4.-.-" evidence="8"/>
<evidence type="ECO:0000256" key="5">
    <source>
        <dbReference type="ARBA" id="ARBA00023124"/>
    </source>
</evidence>
<comment type="caution">
    <text evidence="9">The sequence shown here is derived from an EMBL/GenBank/DDBJ whole genome shotgun (WGS) entry which is preliminary data.</text>
</comment>
<dbReference type="SUPFAM" id="SSF143081">
    <property type="entry name" value="BB1717-like"/>
    <property type="match status" value="1"/>
</dbReference>
<keyword evidence="7" id="KW-0456">Lyase</keyword>
<dbReference type="Pfam" id="PF02586">
    <property type="entry name" value="SRAP"/>
    <property type="match status" value="1"/>
</dbReference>